<proteinExistence type="predicted"/>
<evidence type="ECO:0000313" key="2">
    <source>
        <dbReference type="Proteomes" id="UP000313645"/>
    </source>
</evidence>
<reference evidence="1 2" key="1">
    <citation type="submission" date="2019-02" db="EMBL/GenBank/DDBJ databases">
        <title>Marinobacter halodurans sp. nov., a marine bacterium isolated from sea tidal flat.</title>
        <authorList>
            <person name="Yoo Y."/>
            <person name="Lee D.W."/>
            <person name="Kim B.S."/>
            <person name="Kim J.-J."/>
        </authorList>
    </citation>
    <scope>NUCLEOTIDE SEQUENCE [LARGE SCALE GENOMIC DNA]</scope>
    <source>
        <strain evidence="1 2">YJ-S3-2</strain>
    </source>
</reference>
<keyword evidence="2" id="KW-1185">Reference proteome</keyword>
<comment type="caution">
    <text evidence="1">The sequence shown here is derived from an EMBL/GenBank/DDBJ whole genome shotgun (WGS) entry which is preliminary data.</text>
</comment>
<gene>
    <name evidence="1" type="ORF">EZI54_15610</name>
</gene>
<dbReference type="Proteomes" id="UP000313645">
    <property type="component" value="Unassembled WGS sequence"/>
</dbReference>
<accession>A0ABY1ZKC4</accession>
<protein>
    <submittedName>
        <fullName evidence="1">Uncharacterized protein</fullName>
    </submittedName>
</protein>
<evidence type="ECO:0000313" key="1">
    <source>
        <dbReference type="EMBL" id="TBW52920.1"/>
    </source>
</evidence>
<dbReference type="EMBL" id="SJDL01000026">
    <property type="protein sequence ID" value="TBW52920.1"/>
    <property type="molecule type" value="Genomic_DNA"/>
</dbReference>
<dbReference type="RefSeq" id="WP_131482813.1">
    <property type="nucleotide sequence ID" value="NZ_SJDL01000026.1"/>
</dbReference>
<sequence length="112" mass="12485">MSLSMQEKEDLLDIIEIVFGNDPAIASQVNNFNERTVAAVEDALQTLVRCNDMRQLVLGLVGGANVMVKGWLRDIISKLRMELSSGRIQFDGLGCRVVTVNNWRNAVIMSVY</sequence>
<organism evidence="1 2">
    <name type="scientific">Marinobacter halodurans</name>
    <dbReference type="NCBI Taxonomy" id="2528979"/>
    <lineage>
        <taxon>Bacteria</taxon>
        <taxon>Pseudomonadati</taxon>
        <taxon>Pseudomonadota</taxon>
        <taxon>Gammaproteobacteria</taxon>
        <taxon>Pseudomonadales</taxon>
        <taxon>Marinobacteraceae</taxon>
        <taxon>Marinobacter</taxon>
    </lineage>
</organism>
<name>A0ABY1ZKC4_9GAMM</name>